<proteinExistence type="predicted"/>
<keyword evidence="1" id="KW-0496">Mitochondrion</keyword>
<sequence>MGETTFTVGKSCGHRLKRPFKRLIHKRSKRNPHGLNKITESGHLMPANWVGAILMTRTSCIYHFLSYRFLSKQLT</sequence>
<name>A0A101M0W7_PICGL</name>
<evidence type="ECO:0000313" key="1">
    <source>
        <dbReference type="EMBL" id="KUM48976.1"/>
    </source>
</evidence>
<dbReference type="AlphaFoldDB" id="A0A101M0W7"/>
<geneLocation type="mitochondrion" evidence="1"/>
<organism evidence="1">
    <name type="scientific">Picea glauca</name>
    <name type="common">White spruce</name>
    <name type="synonym">Pinus glauca</name>
    <dbReference type="NCBI Taxonomy" id="3330"/>
    <lineage>
        <taxon>Eukaryota</taxon>
        <taxon>Viridiplantae</taxon>
        <taxon>Streptophyta</taxon>
        <taxon>Embryophyta</taxon>
        <taxon>Tracheophyta</taxon>
        <taxon>Spermatophyta</taxon>
        <taxon>Pinopsida</taxon>
        <taxon>Pinidae</taxon>
        <taxon>Conifers I</taxon>
        <taxon>Pinales</taxon>
        <taxon>Pinaceae</taxon>
        <taxon>Picea</taxon>
    </lineage>
</organism>
<reference evidence="1" key="1">
    <citation type="journal article" date="2015" name="Genome Biol. Evol.">
        <title>Organellar Genomes of White Spruce (Picea glauca): Assembly and Annotation.</title>
        <authorList>
            <person name="Jackman S.D."/>
            <person name="Warren R.L."/>
            <person name="Gibb E.A."/>
            <person name="Vandervalk B.P."/>
            <person name="Mohamadi H."/>
            <person name="Chu J."/>
            <person name="Raymond A."/>
            <person name="Pleasance S."/>
            <person name="Coope R."/>
            <person name="Wildung M.R."/>
            <person name="Ritland C.E."/>
            <person name="Bousquet J."/>
            <person name="Jones S.J."/>
            <person name="Bohlmann J."/>
            <person name="Birol I."/>
        </authorList>
    </citation>
    <scope>NUCLEOTIDE SEQUENCE [LARGE SCALE GENOMIC DNA]</scope>
    <source>
        <tissue evidence="1">Flushing bud</tissue>
    </source>
</reference>
<gene>
    <name evidence="1" type="ORF">ABT39_MTgene4312</name>
</gene>
<comment type="caution">
    <text evidence="1">The sequence shown here is derived from an EMBL/GenBank/DDBJ whole genome shotgun (WGS) entry which is preliminary data.</text>
</comment>
<protein>
    <submittedName>
        <fullName evidence="1">Uncharacterized protein</fullName>
    </submittedName>
</protein>
<accession>A0A101M0W7</accession>
<dbReference type="EMBL" id="LKAM01000004">
    <property type="protein sequence ID" value="KUM48976.1"/>
    <property type="molecule type" value="Genomic_DNA"/>
</dbReference>